<proteinExistence type="predicted"/>
<dbReference type="SUPFAM" id="SSF109998">
    <property type="entry name" value="Triger factor/SurA peptide-binding domain-like"/>
    <property type="match status" value="1"/>
</dbReference>
<dbReference type="Gene3D" id="1.10.4030.10">
    <property type="entry name" value="Porin chaperone SurA, peptide-binding domain"/>
    <property type="match status" value="1"/>
</dbReference>
<dbReference type="EMBL" id="LBTX01000008">
    <property type="protein sequence ID" value="KKQ50175.1"/>
    <property type="molecule type" value="Genomic_DNA"/>
</dbReference>
<evidence type="ECO:0000256" key="2">
    <source>
        <dbReference type="SAM" id="Phobius"/>
    </source>
</evidence>
<keyword evidence="2" id="KW-1133">Transmembrane helix</keyword>
<dbReference type="InterPro" id="IPR050280">
    <property type="entry name" value="OMP_Chaperone_SurA"/>
</dbReference>
<evidence type="ECO:0000313" key="3">
    <source>
        <dbReference type="EMBL" id="KKQ50175.1"/>
    </source>
</evidence>
<keyword evidence="3" id="KW-0413">Isomerase</keyword>
<dbReference type="Pfam" id="PF13624">
    <property type="entry name" value="SurA_N_3"/>
    <property type="match status" value="1"/>
</dbReference>
<keyword evidence="1" id="KW-0732">Signal</keyword>
<dbReference type="PANTHER" id="PTHR47637">
    <property type="entry name" value="CHAPERONE SURA"/>
    <property type="match status" value="1"/>
</dbReference>
<keyword evidence="2" id="KW-0812">Transmembrane</keyword>
<dbReference type="InterPro" id="IPR027304">
    <property type="entry name" value="Trigger_fact/SurA_dom_sf"/>
</dbReference>
<comment type="caution">
    <text evidence="3">The sequence shown here is derived from an EMBL/GenBank/DDBJ whole genome shotgun (WGS) entry which is preliminary data.</text>
</comment>
<keyword evidence="2" id="KW-0472">Membrane</keyword>
<feature type="transmembrane region" description="Helical" evidence="2">
    <location>
        <begin position="18"/>
        <end position="36"/>
    </location>
</feature>
<gene>
    <name evidence="3" type="ORF">US68_C0008G0060</name>
</gene>
<dbReference type="AlphaFoldDB" id="A0A0G0IGR3"/>
<dbReference type="GO" id="GO:0016853">
    <property type="term" value="F:isomerase activity"/>
    <property type="evidence" value="ECO:0007669"/>
    <property type="project" value="UniProtKB-KW"/>
</dbReference>
<dbReference type="Proteomes" id="UP000034231">
    <property type="component" value="Unassembled WGS sequence"/>
</dbReference>
<reference evidence="3 4" key="1">
    <citation type="journal article" date="2015" name="Nature">
        <title>rRNA introns, odd ribosomes, and small enigmatic genomes across a large radiation of phyla.</title>
        <authorList>
            <person name="Brown C.T."/>
            <person name="Hug L.A."/>
            <person name="Thomas B.C."/>
            <person name="Sharon I."/>
            <person name="Castelle C.J."/>
            <person name="Singh A."/>
            <person name="Wilkins M.J."/>
            <person name="Williams K.H."/>
            <person name="Banfield J.F."/>
        </authorList>
    </citation>
    <scope>NUCLEOTIDE SEQUENCE [LARGE SCALE GENOMIC DNA]</scope>
</reference>
<name>A0A0G0IGR3_9BACT</name>
<accession>A0A0G0IGR3</accession>
<evidence type="ECO:0000313" key="4">
    <source>
        <dbReference type="Proteomes" id="UP000034231"/>
    </source>
</evidence>
<dbReference type="PANTHER" id="PTHR47637:SF1">
    <property type="entry name" value="CHAPERONE SURA"/>
    <property type="match status" value="1"/>
</dbReference>
<sequence>MKKISKNVVKTQIKSRRFLFPLIAFVLIVAALYAYYRFGIVATVNGAPISRTAYLRYLEKLDKKVTIRQMANEALVFQEAAKKGISVDKSEIDTEIATIEAQIKTQGETLESALAAEGMTRGDLEDQIRIQKLVEKLANPSIEISQSQIDDFVKTNKSSYPTTYTKEQLETIAREQLSSEAKNTAINNWFTELQKTAKVVIR</sequence>
<protein>
    <submittedName>
        <fullName evidence="3">PpiC-type peptidyl-prolyl cis-trans isomerase</fullName>
    </submittedName>
</protein>
<evidence type="ECO:0000256" key="1">
    <source>
        <dbReference type="ARBA" id="ARBA00022729"/>
    </source>
</evidence>
<organism evidence="3 4">
    <name type="scientific">Candidatus Shapirobacteria bacterium GW2011_GWE1_38_10</name>
    <dbReference type="NCBI Taxonomy" id="1618488"/>
    <lineage>
        <taxon>Bacteria</taxon>
        <taxon>Candidatus Shapironibacteriota</taxon>
    </lineage>
</organism>